<organism evidence="1 2">
    <name type="scientific">Microcystis aeruginosa PCC 9809</name>
    <dbReference type="NCBI Taxonomy" id="1160285"/>
    <lineage>
        <taxon>Bacteria</taxon>
        <taxon>Bacillati</taxon>
        <taxon>Cyanobacteriota</taxon>
        <taxon>Cyanophyceae</taxon>
        <taxon>Oscillatoriophycideae</taxon>
        <taxon>Chroococcales</taxon>
        <taxon>Microcystaceae</taxon>
        <taxon>Microcystis</taxon>
    </lineage>
</organism>
<dbReference type="HOGENOM" id="CLU_1516209_0_0_3"/>
<name>I4HWT0_MICAE</name>
<protein>
    <submittedName>
        <fullName evidence="1">Uncharacterized protein</fullName>
    </submittedName>
</protein>
<comment type="caution">
    <text evidence="1">The sequence shown here is derived from an EMBL/GenBank/DDBJ whole genome shotgun (WGS) entry which is preliminary data.</text>
</comment>
<dbReference type="Proteomes" id="UP000004775">
    <property type="component" value="Unassembled WGS sequence"/>
</dbReference>
<accession>I4HWT0</accession>
<sequence length="177" mass="19275">MMDSISLLTDEQAINAVRLFYDFAPPELWEDGKKPAPERVEKVAAALVEYASADDKPVIAALLDDDKEELMGARSEVCRMLLSQLRQSPTFLPIVDRAIETARKPHAGIEPITGAFIVAILLATTKVESTPEGWKIYFGAGVVDAIAALRLPELLEKLPPVLKALPEGVLDALVKKS</sequence>
<evidence type="ECO:0000313" key="1">
    <source>
        <dbReference type="EMBL" id="CCI26504.1"/>
    </source>
</evidence>
<dbReference type="RefSeq" id="WP_002795425.1">
    <property type="nucleotide sequence ID" value="NZ_HE973721.1"/>
</dbReference>
<dbReference type="EMBL" id="CAIO01000334">
    <property type="protein sequence ID" value="CCI26504.1"/>
    <property type="molecule type" value="Genomic_DNA"/>
</dbReference>
<proteinExistence type="predicted"/>
<dbReference type="AlphaFoldDB" id="I4HWT0"/>
<gene>
    <name evidence="1" type="ORF">MICAH_40010</name>
</gene>
<reference evidence="1 2" key="1">
    <citation type="submission" date="2012-04" db="EMBL/GenBank/DDBJ databases">
        <authorList>
            <person name="Genoscope - CEA"/>
        </authorList>
    </citation>
    <scope>NUCLEOTIDE SEQUENCE [LARGE SCALE GENOMIC DNA]</scope>
    <source>
        <strain evidence="1 2">9809</strain>
    </source>
</reference>
<evidence type="ECO:0000313" key="2">
    <source>
        <dbReference type="Proteomes" id="UP000004775"/>
    </source>
</evidence>